<dbReference type="AlphaFoldDB" id="A0A6P7NZG0"/>
<dbReference type="PANTHER" id="PTHR45822:SF4">
    <property type="entry name" value="FREE FATTY ACID RECEPTOR 1"/>
    <property type="match status" value="1"/>
</dbReference>
<dbReference type="Proteomes" id="UP000515150">
    <property type="component" value="Chromosome 11"/>
</dbReference>
<feature type="transmembrane region" description="Helical" evidence="9">
    <location>
        <begin position="124"/>
        <end position="146"/>
    </location>
</feature>
<keyword evidence="7 12" id="KW-0675">Receptor</keyword>
<organism evidence="11 12">
    <name type="scientific">Betta splendens</name>
    <name type="common">Siamese fighting fish</name>
    <dbReference type="NCBI Taxonomy" id="158456"/>
    <lineage>
        <taxon>Eukaryota</taxon>
        <taxon>Metazoa</taxon>
        <taxon>Chordata</taxon>
        <taxon>Craniata</taxon>
        <taxon>Vertebrata</taxon>
        <taxon>Euteleostomi</taxon>
        <taxon>Actinopterygii</taxon>
        <taxon>Neopterygii</taxon>
        <taxon>Teleostei</taxon>
        <taxon>Neoteleostei</taxon>
        <taxon>Acanthomorphata</taxon>
        <taxon>Anabantaria</taxon>
        <taxon>Anabantiformes</taxon>
        <taxon>Anabantoidei</taxon>
        <taxon>Osphronemidae</taxon>
        <taxon>Betta</taxon>
    </lineage>
</organism>
<dbReference type="GO" id="GO:0045125">
    <property type="term" value="F:bioactive lipid receptor activity"/>
    <property type="evidence" value="ECO:0007669"/>
    <property type="project" value="TreeGrafter"/>
</dbReference>
<gene>
    <name evidence="12" type="primary">si:dkey-211g8.9</name>
</gene>
<reference evidence="12" key="1">
    <citation type="submission" date="2025-08" db="UniProtKB">
        <authorList>
            <consortium name="RefSeq"/>
        </authorList>
    </citation>
    <scope>IDENTIFICATION</scope>
</reference>
<dbReference type="PANTHER" id="PTHR45822">
    <property type="entry name" value="FREE FATTY ACID RECEPTOR 2-RELATED"/>
    <property type="match status" value="1"/>
</dbReference>
<dbReference type="GO" id="GO:0005886">
    <property type="term" value="C:plasma membrane"/>
    <property type="evidence" value="ECO:0007669"/>
    <property type="project" value="UniProtKB-SubCell"/>
</dbReference>
<keyword evidence="11" id="KW-1185">Reference proteome</keyword>
<feature type="transmembrane region" description="Helical" evidence="9">
    <location>
        <begin position="217"/>
        <end position="235"/>
    </location>
</feature>
<accession>A0A6P7NZG0</accession>
<evidence type="ECO:0000256" key="4">
    <source>
        <dbReference type="ARBA" id="ARBA00022989"/>
    </source>
</evidence>
<dbReference type="SUPFAM" id="SSF81321">
    <property type="entry name" value="Family A G protein-coupled receptor-like"/>
    <property type="match status" value="1"/>
</dbReference>
<keyword evidence="8" id="KW-0807">Transducer</keyword>
<evidence type="ECO:0000256" key="5">
    <source>
        <dbReference type="ARBA" id="ARBA00023040"/>
    </source>
</evidence>
<evidence type="ECO:0000256" key="2">
    <source>
        <dbReference type="ARBA" id="ARBA00022475"/>
    </source>
</evidence>
<feature type="transmembrane region" description="Helical" evidence="9">
    <location>
        <begin position="181"/>
        <end position="205"/>
    </location>
</feature>
<keyword evidence="5" id="KW-0297">G-protein coupled receptor</keyword>
<name>A0A6P7NZG0_BETSP</name>
<evidence type="ECO:0000256" key="9">
    <source>
        <dbReference type="SAM" id="Phobius"/>
    </source>
</evidence>
<dbReference type="InterPro" id="IPR017452">
    <property type="entry name" value="GPCR_Rhodpsn_7TM"/>
</dbReference>
<keyword evidence="4 9" id="KW-1133">Transmembrane helix</keyword>
<evidence type="ECO:0000256" key="7">
    <source>
        <dbReference type="ARBA" id="ARBA00023170"/>
    </source>
</evidence>
<dbReference type="InterPro" id="IPR000276">
    <property type="entry name" value="GPCR_Rhodpsn"/>
</dbReference>
<evidence type="ECO:0000313" key="11">
    <source>
        <dbReference type="Proteomes" id="UP000515150"/>
    </source>
</evidence>
<evidence type="ECO:0000259" key="10">
    <source>
        <dbReference type="PROSITE" id="PS50262"/>
    </source>
</evidence>
<keyword evidence="2" id="KW-1003">Cell membrane</keyword>
<evidence type="ECO:0000313" key="12">
    <source>
        <dbReference type="RefSeq" id="XP_029023423.2"/>
    </source>
</evidence>
<dbReference type="Pfam" id="PF00001">
    <property type="entry name" value="7tm_1"/>
    <property type="match status" value="1"/>
</dbReference>
<dbReference type="GO" id="GO:0032024">
    <property type="term" value="P:positive regulation of insulin secretion"/>
    <property type="evidence" value="ECO:0007669"/>
    <property type="project" value="TreeGrafter"/>
</dbReference>
<keyword evidence="3 9" id="KW-0812">Transmembrane</keyword>
<dbReference type="PRINTS" id="PR00237">
    <property type="entry name" value="GPCRRHODOPSN"/>
</dbReference>
<dbReference type="InParanoid" id="A0A6P7NZG0"/>
<dbReference type="GO" id="GO:0070542">
    <property type="term" value="P:response to fatty acid"/>
    <property type="evidence" value="ECO:0007669"/>
    <property type="project" value="TreeGrafter"/>
</dbReference>
<comment type="subcellular location">
    <subcellularLocation>
        <location evidence="1">Cell membrane</location>
        <topology evidence="1">Multi-pass membrane protein</topology>
    </subcellularLocation>
</comment>
<evidence type="ECO:0000256" key="1">
    <source>
        <dbReference type="ARBA" id="ARBA00004651"/>
    </source>
</evidence>
<evidence type="ECO:0000256" key="3">
    <source>
        <dbReference type="ARBA" id="ARBA00022692"/>
    </source>
</evidence>
<feature type="transmembrane region" description="Helical" evidence="9">
    <location>
        <begin position="45"/>
        <end position="64"/>
    </location>
</feature>
<dbReference type="GeneID" id="114866009"/>
<dbReference type="PRINTS" id="PR01904">
    <property type="entry name" value="GPR40FAMILY"/>
</dbReference>
<evidence type="ECO:0000256" key="8">
    <source>
        <dbReference type="ARBA" id="ARBA00023224"/>
    </source>
</evidence>
<dbReference type="PROSITE" id="PS50262">
    <property type="entry name" value="G_PROTEIN_RECEP_F1_2"/>
    <property type="match status" value="1"/>
</dbReference>
<feature type="transmembrane region" description="Helical" evidence="9">
    <location>
        <begin position="12"/>
        <end position="33"/>
    </location>
</feature>
<dbReference type="OrthoDB" id="5961208at2759"/>
<dbReference type="RefSeq" id="XP_029023423.2">
    <property type="nucleotide sequence ID" value="XM_029167590.3"/>
</dbReference>
<dbReference type="KEGG" id="bspl:114866009"/>
<protein>
    <submittedName>
        <fullName evidence="12">Free fatty acid receptor 3</fullName>
    </submittedName>
</protein>
<keyword evidence="6 9" id="KW-0472">Membrane</keyword>
<feature type="transmembrane region" description="Helical" evidence="9">
    <location>
        <begin position="84"/>
        <end position="104"/>
    </location>
</feature>
<sequence>MPVPVMDGVALSVYTLTFLLGLPANLLVFFVYVRKACKHGATPNVVYALHLCLANLALVAWLPIKALETALQDWMLPRLVCPVYSFFLFSSLYGSCLFITAVTVGRYLSIAFPIIYKRYRHARLSCWISAALWALVLIHLSFALAAEDGAYFISTNNNASACYEEFNATQLAVLLPLRLEMAVALFFVPLVATSFCTLRCVVLVWRSNLPPMGKRRVLAVALSTLAVFVVCYAPYNASHVVGFALGASVGWRPYAMLTSSCNVFLEPVVMLMLSPAVSRGVLGRLCGRQSQYSRAEAYQRRRDGAARVTAPPALPGKG</sequence>
<dbReference type="GO" id="GO:0007204">
    <property type="term" value="P:positive regulation of cytosolic calcium ion concentration"/>
    <property type="evidence" value="ECO:0007669"/>
    <property type="project" value="TreeGrafter"/>
</dbReference>
<feature type="domain" description="G-protein coupled receptors family 1 profile" evidence="10">
    <location>
        <begin position="24"/>
        <end position="270"/>
    </location>
</feature>
<evidence type="ECO:0000256" key="6">
    <source>
        <dbReference type="ARBA" id="ARBA00023136"/>
    </source>
</evidence>
<dbReference type="InterPro" id="IPR013312">
    <property type="entry name" value="GPR40-rel_orph"/>
</dbReference>
<feature type="transmembrane region" description="Helical" evidence="9">
    <location>
        <begin position="255"/>
        <end position="274"/>
    </location>
</feature>
<dbReference type="Gene3D" id="1.20.1070.10">
    <property type="entry name" value="Rhodopsin 7-helix transmembrane proteins"/>
    <property type="match status" value="1"/>
</dbReference>
<proteinExistence type="predicted"/>